<dbReference type="InterPro" id="IPR001466">
    <property type="entry name" value="Beta-lactam-related"/>
</dbReference>
<evidence type="ECO:0000259" key="3">
    <source>
        <dbReference type="Pfam" id="PF00144"/>
    </source>
</evidence>
<dbReference type="EMBL" id="JAACJM010000316">
    <property type="protein sequence ID" value="KAF5332016.1"/>
    <property type="molecule type" value="Genomic_DNA"/>
</dbReference>
<evidence type="ECO:0000256" key="2">
    <source>
        <dbReference type="ARBA" id="ARBA00022801"/>
    </source>
</evidence>
<keyword evidence="5" id="KW-1185">Reference proteome</keyword>
<dbReference type="InterPro" id="IPR012338">
    <property type="entry name" value="Beta-lactam/transpept-like"/>
</dbReference>
<dbReference type="Pfam" id="PF00144">
    <property type="entry name" value="Beta-lactamase"/>
    <property type="match status" value="1"/>
</dbReference>
<dbReference type="Proteomes" id="UP000559256">
    <property type="component" value="Unassembled WGS sequence"/>
</dbReference>
<dbReference type="PANTHER" id="PTHR43283:SF17">
    <property type="entry name" value="(LOVD), PUTATIVE (AFU_ORTHOLOGUE AFUA_5G00920)-RELATED"/>
    <property type="match status" value="1"/>
</dbReference>
<comment type="similarity">
    <text evidence="1">Belongs to the class-A beta-lactamase family.</text>
</comment>
<proteinExistence type="inferred from homology"/>
<protein>
    <recommendedName>
        <fullName evidence="3">Beta-lactamase-related domain-containing protein</fullName>
    </recommendedName>
</protein>
<feature type="domain" description="Beta-lactamase-related" evidence="3">
    <location>
        <begin position="15"/>
        <end position="380"/>
    </location>
</feature>
<comment type="caution">
    <text evidence="4">The sequence shown here is derived from an EMBL/GenBank/DDBJ whole genome shotgun (WGS) entry which is preliminary data.</text>
</comment>
<accession>A0A8H5BZ98</accession>
<dbReference type="SUPFAM" id="SSF56601">
    <property type="entry name" value="beta-lactamase/transpeptidase-like"/>
    <property type="match status" value="1"/>
</dbReference>
<dbReference type="AlphaFoldDB" id="A0A8H5BZ98"/>
<evidence type="ECO:0000313" key="4">
    <source>
        <dbReference type="EMBL" id="KAF5332016.1"/>
    </source>
</evidence>
<dbReference type="Gene3D" id="3.40.710.10">
    <property type="entry name" value="DD-peptidase/beta-lactamase superfamily"/>
    <property type="match status" value="1"/>
</dbReference>
<reference evidence="4 5" key="1">
    <citation type="journal article" date="2020" name="ISME J.">
        <title>Uncovering the hidden diversity of litter-decomposition mechanisms in mushroom-forming fungi.</title>
        <authorList>
            <person name="Floudas D."/>
            <person name="Bentzer J."/>
            <person name="Ahren D."/>
            <person name="Johansson T."/>
            <person name="Persson P."/>
            <person name="Tunlid A."/>
        </authorList>
    </citation>
    <scope>NUCLEOTIDE SEQUENCE [LARGE SCALE GENOMIC DNA]</scope>
    <source>
        <strain evidence="4 5">CBS 291.85</strain>
    </source>
</reference>
<dbReference type="PANTHER" id="PTHR43283">
    <property type="entry name" value="BETA-LACTAMASE-RELATED"/>
    <property type="match status" value="1"/>
</dbReference>
<evidence type="ECO:0000313" key="5">
    <source>
        <dbReference type="Proteomes" id="UP000559256"/>
    </source>
</evidence>
<dbReference type="InterPro" id="IPR050789">
    <property type="entry name" value="Diverse_Enzym_Activities"/>
</dbReference>
<organism evidence="4 5">
    <name type="scientific">Tetrapyrgos nigripes</name>
    <dbReference type="NCBI Taxonomy" id="182062"/>
    <lineage>
        <taxon>Eukaryota</taxon>
        <taxon>Fungi</taxon>
        <taxon>Dikarya</taxon>
        <taxon>Basidiomycota</taxon>
        <taxon>Agaricomycotina</taxon>
        <taxon>Agaricomycetes</taxon>
        <taxon>Agaricomycetidae</taxon>
        <taxon>Agaricales</taxon>
        <taxon>Marasmiineae</taxon>
        <taxon>Marasmiaceae</taxon>
        <taxon>Tetrapyrgos</taxon>
    </lineage>
</organism>
<gene>
    <name evidence="4" type="ORF">D9758_014591</name>
</gene>
<evidence type="ECO:0000256" key="1">
    <source>
        <dbReference type="ARBA" id="ARBA00009009"/>
    </source>
</evidence>
<name>A0A8H5BZ98_9AGAR</name>
<dbReference type="OrthoDB" id="428260at2759"/>
<dbReference type="GO" id="GO:0016787">
    <property type="term" value="F:hydrolase activity"/>
    <property type="evidence" value="ECO:0007669"/>
    <property type="project" value="UniProtKB-KW"/>
</dbReference>
<keyword evidence="2" id="KW-0378">Hydrolase</keyword>
<sequence length="403" mass="45091">MESIRSEIATATGEQGREKQNVVAAVLMAGNKSGAFLEETHGFKHLAQDSVPVDFNSTFWVASCTKMMTTVATLQIVERGLVDLDEDITRVLHEWKDATVLTGFDDNGKPITKPAKNKMTLRQLLTHSAGMSYDFLSPVIQKYREAVGLPAIPPGTGQTLAEMSVVPLIYEPGEGWEYSYSIDWAGVVVERLGGHGRLGDYMSKNIWEPLGMTATTFRLDEREEVRSNLVELLIRDETGQLKVEPDFFMKPYTYKYDAGGGGLYTKPSDYTKLLASLLRNDGLVLKKETVDMMFTPQLPDPKYLRATLKITPYPVSYTMLHAHSPDLQWNWGFGGILITEDTAGKRKKGTLSWGGLPNLFWWIDPASNVYGMYATQIVPFGDVPTTDIFSHFEEAVYKEFAQK</sequence>